<dbReference type="Proteomes" id="UP000598297">
    <property type="component" value="Unassembled WGS sequence"/>
</dbReference>
<keyword evidence="1" id="KW-0812">Transmembrane</keyword>
<evidence type="ECO:0000313" key="2">
    <source>
        <dbReference type="EMBL" id="NBE52987.1"/>
    </source>
</evidence>
<feature type="transmembrane region" description="Helical" evidence="1">
    <location>
        <begin position="139"/>
        <end position="159"/>
    </location>
</feature>
<proteinExistence type="predicted"/>
<feature type="transmembrane region" description="Helical" evidence="1">
    <location>
        <begin position="43"/>
        <end position="61"/>
    </location>
</feature>
<accession>A0A964XMP5</accession>
<organism evidence="2 3">
    <name type="scientific">Streptomyces boluensis</name>
    <dbReference type="NCBI Taxonomy" id="1775135"/>
    <lineage>
        <taxon>Bacteria</taxon>
        <taxon>Bacillati</taxon>
        <taxon>Actinomycetota</taxon>
        <taxon>Actinomycetes</taxon>
        <taxon>Kitasatosporales</taxon>
        <taxon>Streptomycetaceae</taxon>
        <taxon>Streptomyces</taxon>
    </lineage>
</organism>
<keyword evidence="3" id="KW-1185">Reference proteome</keyword>
<feature type="transmembrane region" description="Helical" evidence="1">
    <location>
        <begin position="82"/>
        <end position="107"/>
    </location>
</feature>
<dbReference type="Pfam" id="PF04306">
    <property type="entry name" value="DUF456"/>
    <property type="match status" value="1"/>
</dbReference>
<name>A0A964XMP5_9ACTN</name>
<dbReference type="EMBL" id="JAAAHS010000113">
    <property type="protein sequence ID" value="NBE52987.1"/>
    <property type="molecule type" value="Genomic_DNA"/>
</dbReference>
<comment type="caution">
    <text evidence="2">The sequence shown here is derived from an EMBL/GenBank/DDBJ whole genome shotgun (WGS) entry which is preliminary data.</text>
</comment>
<sequence>MGVWELLLVGAVLLLGLCGVLIPGVPGAFLVWGAVAWWALQDQSGAAWVVLVGATAVLLLQQALRWRLPPRRIRGVGITRRMVVCGGVGALLGFVLVPVVGSVPGFIGGVYGSERLRLGGHGAAAASTRAFMRAMGTSLLVELFACLLIVGAWLGVLIWG</sequence>
<evidence type="ECO:0000313" key="3">
    <source>
        <dbReference type="Proteomes" id="UP000598297"/>
    </source>
</evidence>
<dbReference type="RefSeq" id="WP_161698472.1">
    <property type="nucleotide sequence ID" value="NZ_JAAAHS010000113.1"/>
</dbReference>
<keyword evidence="1" id="KW-0472">Membrane</keyword>
<gene>
    <name evidence="2" type="ORF">GUY60_16465</name>
</gene>
<evidence type="ECO:0000256" key="1">
    <source>
        <dbReference type="SAM" id="Phobius"/>
    </source>
</evidence>
<dbReference type="AlphaFoldDB" id="A0A964XMP5"/>
<keyword evidence="1" id="KW-1133">Transmembrane helix</keyword>
<reference evidence="2" key="1">
    <citation type="submission" date="2020-01" db="EMBL/GenBank/DDBJ databases">
        <title>Whole-genome analyses of novel actinobacteria.</title>
        <authorList>
            <person name="Sahin N."/>
        </authorList>
    </citation>
    <scope>NUCLEOTIDE SEQUENCE</scope>
    <source>
        <strain evidence="2">YC537</strain>
    </source>
</reference>
<dbReference type="InterPro" id="IPR007403">
    <property type="entry name" value="DUF456"/>
</dbReference>
<protein>
    <submittedName>
        <fullName evidence="2">DUF456 family protein</fullName>
    </submittedName>
</protein>